<keyword evidence="4" id="KW-1185">Reference proteome</keyword>
<dbReference type="Proteomes" id="UP001190700">
    <property type="component" value="Unassembled WGS sequence"/>
</dbReference>
<feature type="compositionally biased region" description="Polar residues" evidence="1">
    <location>
        <begin position="24"/>
        <end position="38"/>
    </location>
</feature>
<organism evidence="3 4">
    <name type="scientific">Cymbomonas tetramitiformis</name>
    <dbReference type="NCBI Taxonomy" id="36881"/>
    <lineage>
        <taxon>Eukaryota</taxon>
        <taxon>Viridiplantae</taxon>
        <taxon>Chlorophyta</taxon>
        <taxon>Pyramimonadophyceae</taxon>
        <taxon>Pyramimonadales</taxon>
        <taxon>Pyramimonadaceae</taxon>
        <taxon>Cymbomonas</taxon>
    </lineage>
</organism>
<evidence type="ECO:0000256" key="1">
    <source>
        <dbReference type="SAM" id="MobiDB-lite"/>
    </source>
</evidence>
<keyword evidence="2" id="KW-0732">Signal</keyword>
<dbReference type="AlphaFoldDB" id="A0AAE0C3T9"/>
<dbReference type="EMBL" id="LGRX02029370">
    <property type="protein sequence ID" value="KAK3246915.1"/>
    <property type="molecule type" value="Genomic_DNA"/>
</dbReference>
<proteinExistence type="predicted"/>
<feature type="chain" id="PRO_5042029250" evidence="2">
    <location>
        <begin position="16"/>
        <end position="417"/>
    </location>
</feature>
<feature type="signal peptide" evidence="2">
    <location>
        <begin position="1"/>
        <end position="15"/>
    </location>
</feature>
<feature type="compositionally biased region" description="Pro residues" evidence="1">
    <location>
        <begin position="73"/>
        <end position="131"/>
    </location>
</feature>
<sequence length="417" mass="44469">MRGFQLLCSITLIHGQSVISDNPGTPSSLLPSFNTSNHGAVPPPDSADGHGKISPDSDPLNMELGASPGVLLHPPPSTFLPGPPWPSTPHSPVPPGTPWPGVPPPEYPKPSEPLIPPPPAPPRDPPSPSTPPAHFRQDLLPGVPAREPPKPPEPPIHLQAPSCSPNPISPPPPFIDPPYVAVGVYILNVGNDDAYQGKVDLDFLLYTKSFGILKSGLPLLRERAILPGGACAADTLQSKTEDWWSVHSHLHNGSAPPPPPYSTGPNRAFLANTHSTPSFEDCPKGATQAGNLQPAMGVACWRVQGTFTYKVDVANFPFDVQKFEIILEDESDGKGANYCLLHTISGLSSQIKATAEKMTWNIHRVSKCYPPIADCINGTVSKLTNQTVSLLTWIARSAVKHCCMLTALTAAPHVMIL</sequence>
<protein>
    <submittedName>
        <fullName evidence="3">Uncharacterized protein</fullName>
    </submittedName>
</protein>
<feature type="region of interest" description="Disordered" evidence="1">
    <location>
        <begin position="24"/>
        <end position="170"/>
    </location>
</feature>
<gene>
    <name evidence="3" type="ORF">CYMTET_43565</name>
</gene>
<evidence type="ECO:0000313" key="4">
    <source>
        <dbReference type="Proteomes" id="UP001190700"/>
    </source>
</evidence>
<name>A0AAE0C3T9_9CHLO</name>
<evidence type="ECO:0000256" key="2">
    <source>
        <dbReference type="SAM" id="SignalP"/>
    </source>
</evidence>
<accession>A0AAE0C3T9</accession>
<evidence type="ECO:0000313" key="3">
    <source>
        <dbReference type="EMBL" id="KAK3246915.1"/>
    </source>
</evidence>
<reference evidence="3 4" key="1">
    <citation type="journal article" date="2015" name="Genome Biol. Evol.">
        <title>Comparative Genomics of a Bacterivorous Green Alga Reveals Evolutionary Causalities and Consequences of Phago-Mixotrophic Mode of Nutrition.</title>
        <authorList>
            <person name="Burns J.A."/>
            <person name="Paasch A."/>
            <person name="Narechania A."/>
            <person name="Kim E."/>
        </authorList>
    </citation>
    <scope>NUCLEOTIDE SEQUENCE [LARGE SCALE GENOMIC DNA]</scope>
    <source>
        <strain evidence="3 4">PLY_AMNH</strain>
    </source>
</reference>
<comment type="caution">
    <text evidence="3">The sequence shown here is derived from an EMBL/GenBank/DDBJ whole genome shotgun (WGS) entry which is preliminary data.</text>
</comment>